<proteinExistence type="predicted"/>
<accession>A0A7C1NEY9</accession>
<dbReference type="EMBL" id="DSLG01000008">
    <property type="protein sequence ID" value="HEA87778.1"/>
    <property type="molecule type" value="Genomic_DNA"/>
</dbReference>
<comment type="caution">
    <text evidence="1">The sequence shown here is derived from an EMBL/GenBank/DDBJ whole genome shotgun (WGS) entry which is preliminary data.</text>
</comment>
<protein>
    <submittedName>
        <fullName evidence="1">Uncharacterized protein</fullName>
    </submittedName>
</protein>
<dbReference type="AlphaFoldDB" id="A0A7C1NEY9"/>
<reference evidence="1" key="1">
    <citation type="journal article" date="2020" name="mSystems">
        <title>Genome- and Community-Level Interaction Insights into Carbon Utilization and Element Cycling Functions of Hydrothermarchaeota in Hydrothermal Sediment.</title>
        <authorList>
            <person name="Zhou Z."/>
            <person name="Liu Y."/>
            <person name="Xu W."/>
            <person name="Pan J."/>
            <person name="Luo Z.H."/>
            <person name="Li M."/>
        </authorList>
    </citation>
    <scope>NUCLEOTIDE SEQUENCE [LARGE SCALE GENOMIC DNA]</scope>
    <source>
        <strain evidence="1">SpSt-265</strain>
    </source>
</reference>
<organism evidence="1">
    <name type="scientific">candidate division WOR-3 bacterium</name>
    <dbReference type="NCBI Taxonomy" id="2052148"/>
    <lineage>
        <taxon>Bacteria</taxon>
        <taxon>Bacteria division WOR-3</taxon>
    </lineage>
</organism>
<sequence length="84" mass="9241">MNKAMPPNQQRAICPQCGIAENTFALYEHPGCPSAPTGVTTWKTEAWLGPDGRPINLPCPDCQDGVALPPSYLFCEQCKHQWVL</sequence>
<gene>
    <name evidence="1" type="ORF">ENP94_07220</name>
</gene>
<evidence type="ECO:0000313" key="1">
    <source>
        <dbReference type="EMBL" id="HEA87778.1"/>
    </source>
</evidence>
<name>A0A7C1NEY9_UNCW3</name>